<feature type="domain" description="Tyrosine specific protein phosphatases" evidence="1">
    <location>
        <begin position="105"/>
        <end position="168"/>
    </location>
</feature>
<proteinExistence type="predicted"/>
<evidence type="ECO:0000313" key="2">
    <source>
        <dbReference type="EMBL" id="RCH91440.1"/>
    </source>
</evidence>
<dbReference type="PROSITE" id="PS50056">
    <property type="entry name" value="TYR_PHOSPHATASE_2"/>
    <property type="match status" value="1"/>
</dbReference>
<dbReference type="PANTHER" id="PTHR31126">
    <property type="entry name" value="TYROSINE-PROTEIN PHOSPHATASE"/>
    <property type="match status" value="1"/>
</dbReference>
<dbReference type="PROSITE" id="PS00383">
    <property type="entry name" value="TYR_PHOSPHATASE_1"/>
    <property type="match status" value="1"/>
</dbReference>
<dbReference type="Pfam" id="PF13350">
    <property type="entry name" value="Y_phosphatase3"/>
    <property type="match status" value="1"/>
</dbReference>
<dbReference type="Proteomes" id="UP000253551">
    <property type="component" value="Unassembled WGS sequence"/>
</dbReference>
<dbReference type="SUPFAM" id="SSF52799">
    <property type="entry name" value="(Phosphotyrosine protein) phosphatases II"/>
    <property type="match status" value="1"/>
</dbReference>
<dbReference type="Gene3D" id="3.90.190.10">
    <property type="entry name" value="Protein tyrosine phosphatase superfamily"/>
    <property type="match status" value="1"/>
</dbReference>
<dbReference type="EMBL" id="PJQM01002993">
    <property type="protein sequence ID" value="RCH91440.1"/>
    <property type="molecule type" value="Genomic_DNA"/>
</dbReference>
<keyword evidence="3" id="KW-1185">Reference proteome</keyword>
<dbReference type="GO" id="GO:0004721">
    <property type="term" value="F:phosphoprotein phosphatase activity"/>
    <property type="evidence" value="ECO:0007669"/>
    <property type="project" value="InterPro"/>
</dbReference>
<evidence type="ECO:0000259" key="1">
    <source>
        <dbReference type="PROSITE" id="PS50056"/>
    </source>
</evidence>
<dbReference type="AlphaFoldDB" id="A0A367JNA7"/>
<accession>A0A367JNA7</accession>
<organism evidence="2 3">
    <name type="scientific">Rhizopus stolonifer</name>
    <name type="common">Rhizopus nigricans</name>
    <dbReference type="NCBI Taxonomy" id="4846"/>
    <lineage>
        <taxon>Eukaryota</taxon>
        <taxon>Fungi</taxon>
        <taxon>Fungi incertae sedis</taxon>
        <taxon>Mucoromycota</taxon>
        <taxon>Mucoromycotina</taxon>
        <taxon>Mucoromycetes</taxon>
        <taxon>Mucorales</taxon>
        <taxon>Mucorineae</taxon>
        <taxon>Rhizopodaceae</taxon>
        <taxon>Rhizopus</taxon>
    </lineage>
</organism>
<dbReference type="STRING" id="4846.A0A367JNA7"/>
<dbReference type="InterPro" id="IPR026893">
    <property type="entry name" value="Tyr/Ser_Pase_IphP-type"/>
</dbReference>
<evidence type="ECO:0000313" key="3">
    <source>
        <dbReference type="Proteomes" id="UP000253551"/>
    </source>
</evidence>
<dbReference type="InterPro" id="IPR029021">
    <property type="entry name" value="Prot-tyrosine_phosphatase-like"/>
</dbReference>
<dbReference type="InterPro" id="IPR000387">
    <property type="entry name" value="Tyr_Pase_dom"/>
</dbReference>
<dbReference type="PANTHER" id="PTHR31126:SF1">
    <property type="entry name" value="TYROSINE SPECIFIC PROTEIN PHOSPHATASES DOMAIN-CONTAINING PROTEIN"/>
    <property type="match status" value="1"/>
</dbReference>
<dbReference type="InterPro" id="IPR016130">
    <property type="entry name" value="Tyr_Pase_AS"/>
</dbReference>
<comment type="caution">
    <text evidence="2">The sequence shown here is derived from an EMBL/GenBank/DDBJ whole genome shotgun (WGS) entry which is preliminary data.</text>
</comment>
<sequence>LGMGQGASLVIPRWIDVEGVRNFRDIGGWPLKDGSGYIRERTVFRSGHLAQVSTQGRLRLNELNIKAIFDFRLDHEITRDGVPEPMPGITRFSKDLYKQVVKTNEEYFQKLKVFLDGEKGFAEESGKKLIGDVFRYMIQELSIRERSAMVIHCTAGKDRTGVFIMVLLGLCGVDDEIIAREYELSNVGYFALKLNVTVENLRAALSASYGGMKLAIDQLKQTYGSFEGFVRDGCGLTMNEICLVRQLMVVPIRFEERQLYRPKI</sequence>
<gene>
    <name evidence="2" type="ORF">CU098_003812</name>
</gene>
<feature type="non-terminal residue" evidence="2">
    <location>
        <position position="1"/>
    </location>
</feature>
<name>A0A367JNA7_RHIST</name>
<reference evidence="2 3" key="1">
    <citation type="journal article" date="2018" name="G3 (Bethesda)">
        <title>Phylogenetic and Phylogenomic Definition of Rhizopus Species.</title>
        <authorList>
            <person name="Gryganskyi A.P."/>
            <person name="Golan J."/>
            <person name="Dolatabadi S."/>
            <person name="Mondo S."/>
            <person name="Robb S."/>
            <person name="Idnurm A."/>
            <person name="Muszewska A."/>
            <person name="Steczkiewicz K."/>
            <person name="Masonjones S."/>
            <person name="Liao H.L."/>
            <person name="Gajdeczka M.T."/>
            <person name="Anike F."/>
            <person name="Vuek A."/>
            <person name="Anishchenko I.M."/>
            <person name="Voigt K."/>
            <person name="de Hoog G.S."/>
            <person name="Smith M.E."/>
            <person name="Heitman J."/>
            <person name="Vilgalys R."/>
            <person name="Stajich J.E."/>
        </authorList>
    </citation>
    <scope>NUCLEOTIDE SEQUENCE [LARGE SCALE GENOMIC DNA]</scope>
    <source>
        <strain evidence="2 3">LSU 92-RS-03</strain>
    </source>
</reference>
<dbReference type="OrthoDB" id="9988524at2759"/>
<protein>
    <recommendedName>
        <fullName evidence="1">Tyrosine specific protein phosphatases domain-containing protein</fullName>
    </recommendedName>
</protein>